<dbReference type="Pfam" id="PF03629">
    <property type="entry name" value="SASA"/>
    <property type="match status" value="1"/>
</dbReference>
<evidence type="ECO:0000313" key="4">
    <source>
        <dbReference type="Proteomes" id="UP000284476"/>
    </source>
</evidence>
<keyword evidence="1" id="KW-0378">Hydrolase</keyword>
<dbReference type="Gene3D" id="2.60.40.2700">
    <property type="match status" value="1"/>
</dbReference>
<dbReference type="InterPro" id="IPR003961">
    <property type="entry name" value="FN3_dom"/>
</dbReference>
<dbReference type="SUPFAM" id="SSF52266">
    <property type="entry name" value="SGNH hydrolase"/>
    <property type="match status" value="1"/>
</dbReference>
<dbReference type="InterPro" id="IPR036116">
    <property type="entry name" value="FN3_sf"/>
</dbReference>
<comment type="caution">
    <text evidence="3">The sequence shown here is derived from an EMBL/GenBank/DDBJ whole genome shotgun (WGS) entry which is preliminary data.</text>
</comment>
<proteinExistence type="predicted"/>
<protein>
    <recommendedName>
        <fullName evidence="2">Fibronectin type-III domain-containing protein</fullName>
    </recommendedName>
</protein>
<reference evidence="3 4" key="1">
    <citation type="submission" date="2019-01" db="EMBL/GenBank/DDBJ databases">
        <title>Sinorhodobacter populi sp. nov. isolated from the symptomatic bark tissue of Populus euramericana canker.</title>
        <authorList>
            <person name="Xu G."/>
        </authorList>
    </citation>
    <scope>NUCLEOTIDE SEQUENCE [LARGE SCALE GENOMIC DNA]</scope>
    <source>
        <strain evidence="3 4">SK2B-1</strain>
    </source>
</reference>
<dbReference type="RefSeq" id="WP_128209903.1">
    <property type="nucleotide sequence ID" value="NZ_JBHRSO010000040.1"/>
</dbReference>
<dbReference type="EMBL" id="SAUZ01000022">
    <property type="protein sequence ID" value="RWR17993.1"/>
    <property type="molecule type" value="Genomic_DNA"/>
</dbReference>
<name>A0A443JCB9_9RHOB</name>
<dbReference type="InterPro" id="IPR005181">
    <property type="entry name" value="SASA"/>
</dbReference>
<gene>
    <name evidence="3" type="ORF">D2T30_17265</name>
</gene>
<sequence>MGLRDYTRIYLGGQEIGTAYRGAVQILGGAPTVPGQIPDAAWAALTGTAPGEVIVTLSAQPASGGTPVTGFVYRIDDGEVRPLGPGLGLHGLSGLAPGAEISIRIAAVNGVGQGPWSAAKTVTVKAETIAPPVALTDPAVTGALSQGATLTASEGVWSGSPALTVQWLRNGVAIAGATGASHVLTAADSGAMLSVMVTATNAGGTVAALSPAVGPVEAAVTYEFETDIVILAYGQSNEQAQNNSGGQPYLSGDQDSTGRICRWDATSGAAVATGQPMTGWPQFTQMGPARSYRLAQELLARQNPEKKIIIVNCAVAGARLSGATLGVGGTHYNTMISRMTACLAAYPEAQVFMSFTQGEADGVAGVSEATYTTAVTNVVNNIKALSPNAAQMRSFIHQMVPERLFGPTADQPTWLAQDLSHKKFALSIPDTIFVGASFGTQIAGDLSHFTAAGHRNAGNRAAAWLTRIAMWQTSVPAVPAAPVVVSDDTIRITVSDPQPPAYVIEYRAAGSSAAWTEQIAFPEIWIDAPGTFDVTVAGSGNREVRLKARSRAGTSAAGASVTVAEVPADGGWSITAGDASAVITSAPASPTTPVIASVGDTTATIAA</sequence>
<reference evidence="3 4" key="2">
    <citation type="submission" date="2019-01" db="EMBL/GenBank/DDBJ databases">
        <authorList>
            <person name="Li Y."/>
        </authorList>
    </citation>
    <scope>NUCLEOTIDE SEQUENCE [LARGE SCALE GENOMIC DNA]</scope>
    <source>
        <strain evidence="3 4">SK2B-1</strain>
    </source>
</reference>
<dbReference type="SUPFAM" id="SSF49265">
    <property type="entry name" value="Fibronectin type III"/>
    <property type="match status" value="1"/>
</dbReference>
<dbReference type="Proteomes" id="UP000284476">
    <property type="component" value="Unassembled WGS sequence"/>
</dbReference>
<dbReference type="InterPro" id="IPR036514">
    <property type="entry name" value="SGNH_hydro_sf"/>
</dbReference>
<dbReference type="PROSITE" id="PS50853">
    <property type="entry name" value="FN3"/>
    <property type="match status" value="1"/>
</dbReference>
<dbReference type="Gene3D" id="2.60.40.10">
    <property type="entry name" value="Immunoglobulins"/>
    <property type="match status" value="1"/>
</dbReference>
<evidence type="ECO:0000259" key="2">
    <source>
        <dbReference type="PROSITE" id="PS50853"/>
    </source>
</evidence>
<feature type="domain" description="Fibronectin type-III" evidence="2">
    <location>
        <begin position="37"/>
        <end position="127"/>
    </location>
</feature>
<dbReference type="InterPro" id="IPR013783">
    <property type="entry name" value="Ig-like_fold"/>
</dbReference>
<accession>A0A443JCB9</accession>
<organism evidence="3 4">
    <name type="scientific">Paenirhodobacter populi</name>
    <dbReference type="NCBI Taxonomy" id="2306993"/>
    <lineage>
        <taxon>Bacteria</taxon>
        <taxon>Pseudomonadati</taxon>
        <taxon>Pseudomonadota</taxon>
        <taxon>Alphaproteobacteria</taxon>
        <taxon>Rhodobacterales</taxon>
        <taxon>Rhodobacter group</taxon>
        <taxon>Paenirhodobacter</taxon>
    </lineage>
</organism>
<dbReference type="AlphaFoldDB" id="A0A443JCB9"/>
<evidence type="ECO:0000313" key="3">
    <source>
        <dbReference type="EMBL" id="RWR17993.1"/>
    </source>
</evidence>
<dbReference type="Gene3D" id="3.40.50.1110">
    <property type="entry name" value="SGNH hydrolase"/>
    <property type="match status" value="1"/>
</dbReference>
<evidence type="ECO:0000256" key="1">
    <source>
        <dbReference type="ARBA" id="ARBA00022801"/>
    </source>
</evidence>
<dbReference type="GO" id="GO:0016788">
    <property type="term" value="F:hydrolase activity, acting on ester bonds"/>
    <property type="evidence" value="ECO:0007669"/>
    <property type="project" value="UniProtKB-ARBA"/>
</dbReference>